<dbReference type="InterPro" id="IPR037278">
    <property type="entry name" value="ARFGAP/RecO"/>
</dbReference>
<proteinExistence type="inferred from homology"/>
<keyword evidence="4 7" id="KW-0233">DNA recombination</keyword>
<dbReference type="AlphaFoldDB" id="G5K5C5"/>
<dbReference type="PANTHER" id="PTHR33991">
    <property type="entry name" value="DNA REPAIR PROTEIN RECO"/>
    <property type="match status" value="1"/>
</dbReference>
<dbReference type="InterPro" id="IPR042242">
    <property type="entry name" value="RecO_C"/>
</dbReference>
<dbReference type="Gene3D" id="1.20.1440.120">
    <property type="entry name" value="Recombination protein O, C-terminal domain"/>
    <property type="match status" value="1"/>
</dbReference>
<gene>
    <name evidence="7 9" type="primary">recO</name>
    <name evidence="9" type="ORF">STRIC_2040</name>
</gene>
<evidence type="ECO:0000259" key="8">
    <source>
        <dbReference type="Pfam" id="PF11967"/>
    </source>
</evidence>
<dbReference type="RefSeq" id="WP_008090137.1">
    <property type="nucleotide sequence ID" value="NZ_AEUX02000007.1"/>
</dbReference>
<dbReference type="Pfam" id="PF11967">
    <property type="entry name" value="RecO_N"/>
    <property type="match status" value="1"/>
</dbReference>
<dbReference type="EMBL" id="AEUX02000007">
    <property type="protein sequence ID" value="EHI69144.1"/>
    <property type="molecule type" value="Genomic_DNA"/>
</dbReference>
<protein>
    <recommendedName>
        <fullName evidence="2 7">DNA repair protein RecO</fullName>
    </recommendedName>
    <alternativeName>
        <fullName evidence="6 7">Recombination protein O</fullName>
    </alternativeName>
</protein>
<comment type="function">
    <text evidence="7">Involved in DNA repair and RecF pathway recombination.</text>
</comment>
<dbReference type="Proteomes" id="UP000003330">
    <property type="component" value="Unassembled WGS sequence"/>
</dbReference>
<reference evidence="9 10" key="1">
    <citation type="journal article" date="2014" name="Int. J. Syst. Evol. Microbiol.">
        <title>Phylogenomics and the dynamic genome evolution of the genus Streptococcus.</title>
        <authorList>
            <consortium name="The Broad Institute Genome Sequencing Platform"/>
            <person name="Richards V.P."/>
            <person name="Palmer S.R."/>
            <person name="Pavinski Bitar P.D."/>
            <person name="Qin X."/>
            <person name="Weinstock G.M."/>
            <person name="Highlander S.K."/>
            <person name="Town C.D."/>
            <person name="Burne R.A."/>
            <person name="Stanhope M.J."/>
        </authorList>
    </citation>
    <scope>NUCLEOTIDE SEQUENCE [LARGE SCALE GENOMIC DNA]</scope>
    <source>
        <strain evidence="9 10">707-05</strain>
    </source>
</reference>
<dbReference type="STRING" id="764299.STRIC_2040"/>
<feature type="domain" description="DNA replication/recombination mediator RecO N-terminal" evidence="8">
    <location>
        <begin position="1"/>
        <end position="76"/>
    </location>
</feature>
<dbReference type="eggNOG" id="COG1381">
    <property type="taxonomic scope" value="Bacteria"/>
</dbReference>
<dbReference type="GO" id="GO:0006302">
    <property type="term" value="P:double-strand break repair"/>
    <property type="evidence" value="ECO:0007669"/>
    <property type="project" value="TreeGrafter"/>
</dbReference>
<evidence type="ECO:0000256" key="6">
    <source>
        <dbReference type="ARBA" id="ARBA00033409"/>
    </source>
</evidence>
<evidence type="ECO:0000256" key="1">
    <source>
        <dbReference type="ARBA" id="ARBA00007452"/>
    </source>
</evidence>
<keyword evidence="3 7" id="KW-0227">DNA damage</keyword>
<organism evidence="9 10">
    <name type="scientific">Streptococcus ictaluri 707-05</name>
    <dbReference type="NCBI Taxonomy" id="764299"/>
    <lineage>
        <taxon>Bacteria</taxon>
        <taxon>Bacillati</taxon>
        <taxon>Bacillota</taxon>
        <taxon>Bacilli</taxon>
        <taxon>Lactobacillales</taxon>
        <taxon>Streptococcaceae</taxon>
        <taxon>Streptococcus</taxon>
    </lineage>
</organism>
<name>G5K5C5_9STRE</name>
<keyword evidence="5 7" id="KW-0234">DNA repair</keyword>
<evidence type="ECO:0000256" key="5">
    <source>
        <dbReference type="ARBA" id="ARBA00023204"/>
    </source>
</evidence>
<dbReference type="SUPFAM" id="SSF57863">
    <property type="entry name" value="ArfGap/RecO-like zinc finger"/>
    <property type="match status" value="1"/>
</dbReference>
<dbReference type="InterPro" id="IPR003717">
    <property type="entry name" value="RecO"/>
</dbReference>
<dbReference type="InterPro" id="IPR012340">
    <property type="entry name" value="NA-bd_OB-fold"/>
</dbReference>
<sequence length="264" mass="31165">MQTKESFGIVLYNKNYREDDKLVKLFTEVAGKRMFFVKQISRSKLASVVQPLRAAEFILKLSDTGLSYIEDYSQAETYRHINEDIFRLAYATYLLALVDVAIADNEPDPHLFAFLKKTLDLMEEGLDYEILTNIFEIQLLERFGVQLNFHNCVFCHRAGLPFDFSHRYSGVLCPQHYHEDERRYHLDPNVLYLLDRFQNLDFDDLKRISLKPEMKQKLRQFIDAIYDDYVGIRLKSKKFIDELESWGNIMKKSDKSKETSRDGK</sequence>
<dbReference type="SUPFAM" id="SSF50249">
    <property type="entry name" value="Nucleic acid-binding proteins"/>
    <property type="match status" value="1"/>
</dbReference>
<evidence type="ECO:0000313" key="10">
    <source>
        <dbReference type="Proteomes" id="UP000003330"/>
    </source>
</evidence>
<dbReference type="GO" id="GO:0006310">
    <property type="term" value="P:DNA recombination"/>
    <property type="evidence" value="ECO:0007669"/>
    <property type="project" value="UniProtKB-UniRule"/>
</dbReference>
<evidence type="ECO:0000256" key="2">
    <source>
        <dbReference type="ARBA" id="ARBA00021310"/>
    </source>
</evidence>
<dbReference type="InterPro" id="IPR022572">
    <property type="entry name" value="DNA_rep/recomb_RecO_N"/>
</dbReference>
<dbReference type="Gene3D" id="2.40.50.140">
    <property type="entry name" value="Nucleic acid-binding proteins"/>
    <property type="match status" value="1"/>
</dbReference>
<comment type="similarity">
    <text evidence="1 7">Belongs to the RecO family.</text>
</comment>
<keyword evidence="10" id="KW-1185">Reference proteome</keyword>
<dbReference type="HAMAP" id="MF_00201">
    <property type="entry name" value="RecO"/>
    <property type="match status" value="1"/>
</dbReference>
<dbReference type="PANTHER" id="PTHR33991:SF1">
    <property type="entry name" value="DNA REPAIR PROTEIN RECO"/>
    <property type="match status" value="1"/>
</dbReference>
<evidence type="ECO:0000256" key="3">
    <source>
        <dbReference type="ARBA" id="ARBA00022763"/>
    </source>
</evidence>
<dbReference type="OrthoDB" id="9797083at2"/>
<evidence type="ECO:0000313" key="9">
    <source>
        <dbReference type="EMBL" id="EHI69144.1"/>
    </source>
</evidence>
<dbReference type="Pfam" id="PF02565">
    <property type="entry name" value="RecO_C"/>
    <property type="match status" value="1"/>
</dbReference>
<accession>G5K5C5</accession>
<dbReference type="NCBIfam" id="TIGR00613">
    <property type="entry name" value="reco"/>
    <property type="match status" value="1"/>
</dbReference>
<evidence type="ECO:0000256" key="4">
    <source>
        <dbReference type="ARBA" id="ARBA00023172"/>
    </source>
</evidence>
<dbReference type="GO" id="GO:0043590">
    <property type="term" value="C:bacterial nucleoid"/>
    <property type="evidence" value="ECO:0007669"/>
    <property type="project" value="TreeGrafter"/>
</dbReference>
<comment type="caution">
    <text evidence="9">The sequence shown here is derived from an EMBL/GenBank/DDBJ whole genome shotgun (WGS) entry which is preliminary data.</text>
</comment>
<evidence type="ECO:0000256" key="7">
    <source>
        <dbReference type="HAMAP-Rule" id="MF_00201"/>
    </source>
</evidence>